<sequence length="317" mass="36740">MLFRRSIQVAVLLTMLQLQGVTSFWEDNMGVNAWSICLPPKNSCDHRKRCRLNETISEKSTEPFWFKKEHQDLVDDTLAEARHSQQTMWNYGRVCYNSTNQLSQLKWTDARYPNEMDLPCFTGYLSYGYHPFGTESGTWLTIIMGLTTSLTNWFDGSTHSLVDGFYVNITKINDKAPLEFQADLYPSVESWQTDWQTIQILQNPKMGEHPPSSRSNRRTDQDLIVRGFDYRCCSERQPEDDSKAYRKCLNYTMVHHECIPGMSQNETWKAVDRTWLVNSRDDSPNCLWVQGPEQSSAPRFMGPYIGLILILFVAIAI</sequence>
<evidence type="ECO:0000256" key="1">
    <source>
        <dbReference type="SAM" id="SignalP"/>
    </source>
</evidence>
<name>A0A6A6UDZ1_9PEZI</name>
<accession>A0A6A6UDZ1</accession>
<feature type="chain" id="PRO_5025376174" evidence="1">
    <location>
        <begin position="24"/>
        <end position="317"/>
    </location>
</feature>
<gene>
    <name evidence="2" type="ORF">BT63DRAFT_264880</name>
</gene>
<dbReference type="OrthoDB" id="5212955at2759"/>
<feature type="signal peptide" evidence="1">
    <location>
        <begin position="1"/>
        <end position="23"/>
    </location>
</feature>
<keyword evidence="1" id="KW-0732">Signal</keyword>
<reference evidence="2" key="1">
    <citation type="journal article" date="2020" name="Stud. Mycol.">
        <title>101 Dothideomycetes genomes: a test case for predicting lifestyles and emergence of pathogens.</title>
        <authorList>
            <person name="Haridas S."/>
            <person name="Albert R."/>
            <person name="Binder M."/>
            <person name="Bloem J."/>
            <person name="Labutti K."/>
            <person name="Salamov A."/>
            <person name="Andreopoulos B."/>
            <person name="Baker S."/>
            <person name="Barry K."/>
            <person name="Bills G."/>
            <person name="Bluhm B."/>
            <person name="Cannon C."/>
            <person name="Castanera R."/>
            <person name="Culley D."/>
            <person name="Daum C."/>
            <person name="Ezra D."/>
            <person name="Gonzalez J."/>
            <person name="Henrissat B."/>
            <person name="Kuo A."/>
            <person name="Liang C."/>
            <person name="Lipzen A."/>
            <person name="Lutzoni F."/>
            <person name="Magnuson J."/>
            <person name="Mondo S."/>
            <person name="Nolan M."/>
            <person name="Ohm R."/>
            <person name="Pangilinan J."/>
            <person name="Park H.-J."/>
            <person name="Ramirez L."/>
            <person name="Alfaro M."/>
            <person name="Sun H."/>
            <person name="Tritt A."/>
            <person name="Yoshinaga Y."/>
            <person name="Zwiers L.-H."/>
            <person name="Turgeon B."/>
            <person name="Goodwin S."/>
            <person name="Spatafora J."/>
            <person name="Crous P."/>
            <person name="Grigoriev I."/>
        </authorList>
    </citation>
    <scope>NUCLEOTIDE SEQUENCE</scope>
    <source>
        <strain evidence="2">CBS 115976</strain>
    </source>
</reference>
<proteinExistence type="predicted"/>
<dbReference type="AlphaFoldDB" id="A0A6A6UDZ1"/>
<protein>
    <submittedName>
        <fullName evidence="2">Uncharacterized protein</fullName>
    </submittedName>
</protein>
<dbReference type="Proteomes" id="UP000799302">
    <property type="component" value="Unassembled WGS sequence"/>
</dbReference>
<dbReference type="EMBL" id="MU004235">
    <property type="protein sequence ID" value="KAF2669623.1"/>
    <property type="molecule type" value="Genomic_DNA"/>
</dbReference>
<evidence type="ECO:0000313" key="2">
    <source>
        <dbReference type="EMBL" id="KAF2669623.1"/>
    </source>
</evidence>
<keyword evidence="3" id="KW-1185">Reference proteome</keyword>
<evidence type="ECO:0000313" key="3">
    <source>
        <dbReference type="Proteomes" id="UP000799302"/>
    </source>
</evidence>
<organism evidence="2 3">
    <name type="scientific">Microthyrium microscopicum</name>
    <dbReference type="NCBI Taxonomy" id="703497"/>
    <lineage>
        <taxon>Eukaryota</taxon>
        <taxon>Fungi</taxon>
        <taxon>Dikarya</taxon>
        <taxon>Ascomycota</taxon>
        <taxon>Pezizomycotina</taxon>
        <taxon>Dothideomycetes</taxon>
        <taxon>Dothideomycetes incertae sedis</taxon>
        <taxon>Microthyriales</taxon>
        <taxon>Microthyriaceae</taxon>
        <taxon>Microthyrium</taxon>
    </lineage>
</organism>